<feature type="domain" description="Putative sensor" evidence="3">
    <location>
        <begin position="17"/>
        <end position="101"/>
    </location>
</feature>
<keyword evidence="2" id="KW-0812">Transmembrane</keyword>
<protein>
    <recommendedName>
        <fullName evidence="3">Putative sensor domain-containing protein</fullName>
    </recommendedName>
</protein>
<dbReference type="Pfam" id="PF13796">
    <property type="entry name" value="Sensor"/>
    <property type="match status" value="1"/>
</dbReference>
<dbReference type="PATRIC" id="fig|1938.3.peg.4481"/>
<proteinExistence type="predicted"/>
<feature type="region of interest" description="Disordered" evidence="1">
    <location>
        <begin position="98"/>
        <end position="209"/>
    </location>
</feature>
<evidence type="ECO:0000313" key="5">
    <source>
        <dbReference type="Proteomes" id="UP000037432"/>
    </source>
</evidence>
<comment type="caution">
    <text evidence="4">The sequence shown here is derived from an EMBL/GenBank/DDBJ whole genome shotgun (WGS) entry which is preliminary data.</text>
</comment>
<reference evidence="4 5" key="1">
    <citation type="submission" date="2015-06" db="EMBL/GenBank/DDBJ databases">
        <authorList>
            <person name="Ju K.-S."/>
            <person name="Doroghazi J.R."/>
            <person name="Metcalf W.W."/>
        </authorList>
    </citation>
    <scope>NUCLEOTIDE SEQUENCE [LARGE SCALE GENOMIC DNA]</scope>
    <source>
        <strain evidence="4 5">NRRL 3414</strain>
    </source>
</reference>
<evidence type="ECO:0000256" key="1">
    <source>
        <dbReference type="SAM" id="MobiDB-lite"/>
    </source>
</evidence>
<feature type="transmembrane region" description="Helical" evidence="2">
    <location>
        <begin position="35"/>
        <end position="55"/>
    </location>
</feature>
<keyword evidence="2" id="KW-0472">Membrane</keyword>
<feature type="compositionally biased region" description="Basic and acidic residues" evidence="1">
    <location>
        <begin position="177"/>
        <end position="199"/>
    </location>
</feature>
<dbReference type="InterPro" id="IPR025828">
    <property type="entry name" value="Put_sensor_dom"/>
</dbReference>
<dbReference type="Proteomes" id="UP000037432">
    <property type="component" value="Unassembled WGS sequence"/>
</dbReference>
<organism evidence="4 5">
    <name type="scientific">Streptomyces viridochromogenes</name>
    <dbReference type="NCBI Taxonomy" id="1938"/>
    <lineage>
        <taxon>Bacteria</taxon>
        <taxon>Bacillati</taxon>
        <taxon>Actinomycetota</taxon>
        <taxon>Actinomycetes</taxon>
        <taxon>Kitasatosporales</taxon>
        <taxon>Streptomycetaceae</taxon>
        <taxon>Streptomyces</taxon>
    </lineage>
</organism>
<dbReference type="OrthoDB" id="5242012at2"/>
<accession>A0A0J7Z698</accession>
<keyword evidence="2" id="KW-1133">Transmembrane helix</keyword>
<name>A0A0J7Z698_STRVR</name>
<feature type="compositionally biased region" description="Basic residues" evidence="1">
    <location>
        <begin position="200"/>
        <end position="209"/>
    </location>
</feature>
<sequence length="209" mass="22671">MRATMRQAGRVTVRLTVAAAMAFGMYLFVTVLLITAIGTVAVVGTWLLPETVLLVRRIAGAKRRLTTAWTGREIPEAYQAIEGPLTQRLRTAVRDPGTARRCGRAERYGGGRFGPARGPAPGRRARRRRTGVQPGRGADGDRGGAAVRVVSPRPSGGPARALLLGDDTDDGAYCVPSRRDGRQPYDDVAGRTGHAERRPTFRNRKKHHP</sequence>
<dbReference type="EMBL" id="LFNT01000033">
    <property type="protein sequence ID" value="KMS71716.1"/>
    <property type="molecule type" value="Genomic_DNA"/>
</dbReference>
<gene>
    <name evidence="4" type="ORF">ACM01_26230</name>
</gene>
<evidence type="ECO:0000259" key="3">
    <source>
        <dbReference type="Pfam" id="PF13796"/>
    </source>
</evidence>
<evidence type="ECO:0000313" key="4">
    <source>
        <dbReference type="EMBL" id="KMS71716.1"/>
    </source>
</evidence>
<evidence type="ECO:0000256" key="2">
    <source>
        <dbReference type="SAM" id="Phobius"/>
    </source>
</evidence>
<dbReference type="AlphaFoldDB" id="A0A0J7Z698"/>